<proteinExistence type="predicted"/>
<evidence type="ECO:0000313" key="2">
    <source>
        <dbReference type="Proteomes" id="UP000339249"/>
    </source>
</evidence>
<organism evidence="1 2">
    <name type="scientific">Raoultella terrigena</name>
    <name type="common">Klebsiella terrigena</name>
    <dbReference type="NCBI Taxonomy" id="577"/>
    <lineage>
        <taxon>Bacteria</taxon>
        <taxon>Pseudomonadati</taxon>
        <taxon>Pseudomonadota</taxon>
        <taxon>Gammaproteobacteria</taxon>
        <taxon>Enterobacterales</taxon>
        <taxon>Enterobacteriaceae</taxon>
        <taxon>Klebsiella/Raoultella group</taxon>
        <taxon>Raoultella</taxon>
    </lineage>
</organism>
<gene>
    <name evidence="1" type="ORF">NCTC9185_03681</name>
</gene>
<dbReference type="EMBL" id="CABDVU010000001">
    <property type="protein sequence ID" value="VTN11722.1"/>
    <property type="molecule type" value="Genomic_DNA"/>
</dbReference>
<protein>
    <submittedName>
        <fullName evidence="1">Uncharacterized protein</fullName>
    </submittedName>
</protein>
<sequence length="193" mass="21166">MFGKPRLQPAEGSAGADANDDSVDIAVELGEDFWRGGADMRQRIGLVIKLIDIERPRRLLRQATGVILIVGRVAFIHVGAGEQHRCPQRPQMEYLLAAHFVGDDEDQAVVLLRRNERQAEPGIAGGGFNNRAAGLQLTEALGLVNHRQRDAILNRTAGVLVFQLEEQATGAGFQLVQLEQGRVADKIANRMKE</sequence>
<dbReference type="AlphaFoldDB" id="A0A4U9D3C8"/>
<name>A0A4U9D3C8_RAOTE</name>
<accession>A0A4U9D3C8</accession>
<reference evidence="1 2" key="1">
    <citation type="submission" date="2019-04" db="EMBL/GenBank/DDBJ databases">
        <authorList>
            <consortium name="Pathogen Informatics"/>
        </authorList>
    </citation>
    <scope>NUCLEOTIDE SEQUENCE [LARGE SCALE GENOMIC DNA]</scope>
    <source>
        <strain evidence="1 2">NCTC9185</strain>
    </source>
</reference>
<evidence type="ECO:0000313" key="1">
    <source>
        <dbReference type="EMBL" id="VTN11722.1"/>
    </source>
</evidence>
<dbReference type="Proteomes" id="UP000339249">
    <property type="component" value="Unassembled WGS sequence"/>
</dbReference>